<keyword evidence="3 4" id="KW-0727">SH2 domain</keyword>
<dbReference type="RefSeq" id="XP_028260095.1">
    <property type="nucleotide sequence ID" value="XM_028404294.1"/>
</dbReference>
<dbReference type="AlphaFoldDB" id="A0A6P7HWP9"/>
<dbReference type="Pfam" id="PF00017">
    <property type="entry name" value="SH2"/>
    <property type="match status" value="1"/>
</dbReference>
<dbReference type="InterPro" id="IPR011993">
    <property type="entry name" value="PH-like_dom_sf"/>
</dbReference>
<feature type="region of interest" description="Disordered" evidence="5">
    <location>
        <begin position="205"/>
        <end position="236"/>
    </location>
</feature>
<dbReference type="CDD" id="cd01213">
    <property type="entry name" value="PTB_tensin"/>
    <property type="match status" value="1"/>
</dbReference>
<dbReference type="InterPro" id="IPR006020">
    <property type="entry name" value="PTB/PI_dom"/>
</dbReference>
<dbReference type="SMART" id="SM00462">
    <property type="entry name" value="PTB"/>
    <property type="match status" value="1"/>
</dbReference>
<proteinExistence type="inferred from homology"/>
<dbReference type="GO" id="GO:0005925">
    <property type="term" value="C:focal adhesion"/>
    <property type="evidence" value="ECO:0007669"/>
    <property type="project" value="UniProtKB-SubCell"/>
</dbReference>
<dbReference type="Proteomes" id="UP000515145">
    <property type="component" value="Chromosome 1"/>
</dbReference>
<dbReference type="SUPFAM" id="SSF55550">
    <property type="entry name" value="SH2 domain"/>
    <property type="match status" value="1"/>
</dbReference>
<dbReference type="PANTHER" id="PTHR45734:SF6">
    <property type="entry name" value="TENSIN-4"/>
    <property type="match status" value="1"/>
</dbReference>
<evidence type="ECO:0000256" key="4">
    <source>
        <dbReference type="PROSITE-ProRule" id="PRU00191"/>
    </source>
</evidence>
<dbReference type="PRINTS" id="PR00401">
    <property type="entry name" value="SH2DOMAIN"/>
</dbReference>
<gene>
    <name evidence="8" type="primary">LOC114434860</name>
</gene>
<reference evidence="8" key="1">
    <citation type="submission" date="2025-08" db="UniProtKB">
        <authorList>
            <consortium name="RefSeq"/>
        </authorList>
    </citation>
    <scope>IDENTIFICATION</scope>
</reference>
<dbReference type="InterPro" id="IPR051484">
    <property type="entry name" value="Tensin_PTEN_phosphatase"/>
</dbReference>
<dbReference type="Pfam" id="PF08416">
    <property type="entry name" value="PTB"/>
    <property type="match status" value="1"/>
</dbReference>
<dbReference type="InterPro" id="IPR000980">
    <property type="entry name" value="SH2"/>
</dbReference>
<name>A0A6P7HWP9_9TELE</name>
<sequence>MMPTPKGMSIIPNHVLRVGQTIRLDAAQETVNPCPGGPHGDPDLDISLENLNQLILELDPTFEPLNVTRSPPCTSPPTDALCTAEDFSRCVPRGCSPSPSSKLSVSPSIPIPTYSTISCSPHGVLVFSGSPTSTLPPLPCGSAPRRNPSPKQDLLLSQGSQRLSPSNRYSSTSLLSMSSCSDTSYILGSNLSLAGEDADCPESFPPCMPHSFTDGSKTKPLESRHSPDKPLLTKRGHLQELHGKRAESSPASLSGSLTDIPVLLVNGAPQQDPLPLPPLDLIQTVSVSSPRPGCLGYQAFFTGSQPSMKFVMDTSKFWFRPHISRAEAEALVKDKEAGTFVVRDSTSYKGSFGLAMKVDQTPTSFTASAYPGESSSDLIRHFLIESSAKGVRVKGASQEPYFGSLSALVYQHTISAYALPCKLVLQSQDLNPADETANAKPAEDQTKTACNFVYLNAVPIEMLTGPCAVRRAVTLTLELSPSTFTPTIVNLKVSLKGVTLTDINRKLFFRRHYPAHLLSYCGEDPDKRVWVKGSGFGARMFGFVAKGVEAGMENVCHIFAEYDPLQPCSQVMEFMQAAVAKP</sequence>
<dbReference type="Gene3D" id="2.30.29.30">
    <property type="entry name" value="Pleckstrin-homology domain (PH domain)/Phosphotyrosine-binding domain (PTB)"/>
    <property type="match status" value="1"/>
</dbReference>
<evidence type="ECO:0000313" key="8">
    <source>
        <dbReference type="RefSeq" id="XP_028260095.1"/>
    </source>
</evidence>
<dbReference type="PROSITE" id="PS50001">
    <property type="entry name" value="SH2"/>
    <property type="match status" value="1"/>
</dbReference>
<comment type="similarity">
    <text evidence="2">Belongs to the PTEN phosphatase protein family.</text>
</comment>
<dbReference type="InterPro" id="IPR013625">
    <property type="entry name" value="PTB"/>
</dbReference>
<dbReference type="Gene3D" id="3.30.505.10">
    <property type="entry name" value="SH2 domain"/>
    <property type="match status" value="1"/>
</dbReference>
<dbReference type="InParanoid" id="A0A6P7HWP9"/>
<organism evidence="7 8">
    <name type="scientific">Parambassis ranga</name>
    <name type="common">Indian glassy fish</name>
    <dbReference type="NCBI Taxonomy" id="210632"/>
    <lineage>
        <taxon>Eukaryota</taxon>
        <taxon>Metazoa</taxon>
        <taxon>Chordata</taxon>
        <taxon>Craniata</taxon>
        <taxon>Vertebrata</taxon>
        <taxon>Euteleostomi</taxon>
        <taxon>Actinopterygii</taxon>
        <taxon>Neopterygii</taxon>
        <taxon>Teleostei</taxon>
        <taxon>Neoteleostei</taxon>
        <taxon>Acanthomorphata</taxon>
        <taxon>Ovalentaria</taxon>
        <taxon>Ambassidae</taxon>
        <taxon>Parambassis</taxon>
    </lineage>
</organism>
<dbReference type="InterPro" id="IPR036860">
    <property type="entry name" value="SH2_dom_sf"/>
</dbReference>
<dbReference type="InterPro" id="IPR033929">
    <property type="entry name" value="Tensin_PTB"/>
</dbReference>
<dbReference type="PANTHER" id="PTHR45734">
    <property type="entry name" value="TENSIN"/>
    <property type="match status" value="1"/>
</dbReference>
<evidence type="ECO:0000256" key="3">
    <source>
        <dbReference type="ARBA" id="ARBA00022999"/>
    </source>
</evidence>
<evidence type="ECO:0000256" key="2">
    <source>
        <dbReference type="ARBA" id="ARBA00007881"/>
    </source>
</evidence>
<feature type="compositionally biased region" description="Basic and acidic residues" evidence="5">
    <location>
        <begin position="216"/>
        <end position="228"/>
    </location>
</feature>
<dbReference type="SMART" id="SM00252">
    <property type="entry name" value="SH2"/>
    <property type="match status" value="1"/>
</dbReference>
<protein>
    <submittedName>
        <fullName evidence="8">Tensin-4-like</fullName>
    </submittedName>
</protein>
<feature type="domain" description="SH2" evidence="6">
    <location>
        <begin position="318"/>
        <end position="427"/>
    </location>
</feature>
<dbReference type="SUPFAM" id="SSF50729">
    <property type="entry name" value="PH domain-like"/>
    <property type="match status" value="1"/>
</dbReference>
<accession>A0A6P7HWP9</accession>
<evidence type="ECO:0000313" key="7">
    <source>
        <dbReference type="Proteomes" id="UP000515145"/>
    </source>
</evidence>
<feature type="region of interest" description="Disordered" evidence="5">
    <location>
        <begin position="136"/>
        <end position="169"/>
    </location>
</feature>
<dbReference type="GeneID" id="114434860"/>
<dbReference type="OrthoDB" id="6273691at2759"/>
<evidence type="ECO:0000259" key="6">
    <source>
        <dbReference type="PROSITE" id="PS50001"/>
    </source>
</evidence>
<evidence type="ECO:0000256" key="1">
    <source>
        <dbReference type="ARBA" id="ARBA00004246"/>
    </source>
</evidence>
<evidence type="ECO:0000256" key="5">
    <source>
        <dbReference type="SAM" id="MobiDB-lite"/>
    </source>
</evidence>
<keyword evidence="7" id="KW-1185">Reference proteome</keyword>
<comment type="subcellular location">
    <subcellularLocation>
        <location evidence="1">Cell junction</location>
        <location evidence="1">Focal adhesion</location>
    </subcellularLocation>
</comment>